<dbReference type="Proteomes" id="UP000887580">
    <property type="component" value="Unplaced"/>
</dbReference>
<proteinExistence type="predicted"/>
<evidence type="ECO:0000313" key="1">
    <source>
        <dbReference type="Proteomes" id="UP000887580"/>
    </source>
</evidence>
<dbReference type="WBParaSite" id="PS1159_v2.g16416.t1">
    <property type="protein sequence ID" value="PS1159_v2.g16416.t1"/>
    <property type="gene ID" value="PS1159_v2.g16416"/>
</dbReference>
<name>A0AC35FG36_9BILA</name>
<organism evidence="1 2">
    <name type="scientific">Panagrolaimus sp. PS1159</name>
    <dbReference type="NCBI Taxonomy" id="55785"/>
    <lineage>
        <taxon>Eukaryota</taxon>
        <taxon>Metazoa</taxon>
        <taxon>Ecdysozoa</taxon>
        <taxon>Nematoda</taxon>
        <taxon>Chromadorea</taxon>
        <taxon>Rhabditida</taxon>
        <taxon>Tylenchina</taxon>
        <taxon>Panagrolaimomorpha</taxon>
        <taxon>Panagrolaimoidea</taxon>
        <taxon>Panagrolaimidae</taxon>
        <taxon>Panagrolaimus</taxon>
    </lineage>
</organism>
<sequence length="303" mass="34782">MFVVDTLVEHPINDPMLIDSNLQDIESDLENMTSMRPQEFLDQDQFERNVEGWEENPEFNLFDYIGDEEQEGGSSLADDPKDQLYKTWAYNQQQFGGNADYNAFQSSYINSMGRAPPSSTQHNATVPNTYEPNNSYYDQYGSTSSASIGSTPPKMNGLSAGSFLPVKREPTYYEEESYLDDEYSRPSAAPSAVSSIIDPALVEQRVNQVTKKPPRKYRMKPDTEKVNPVYKMKRTKNNDAVRRSREKAKVIQQQKEQRLTTLENDIRTLWDYHLKTLEYMKQHCQCGILIPKPPKLQSFALGQ</sequence>
<protein>
    <submittedName>
        <fullName evidence="2">BZIP domain-containing protein</fullName>
    </submittedName>
</protein>
<evidence type="ECO:0000313" key="2">
    <source>
        <dbReference type="WBParaSite" id="PS1159_v2.g16416.t1"/>
    </source>
</evidence>
<reference evidence="2" key="1">
    <citation type="submission" date="2022-11" db="UniProtKB">
        <authorList>
            <consortium name="WormBaseParasite"/>
        </authorList>
    </citation>
    <scope>IDENTIFICATION</scope>
</reference>
<accession>A0AC35FG36</accession>